<feature type="non-terminal residue" evidence="1">
    <location>
        <position position="1"/>
    </location>
</feature>
<gene>
    <name evidence="1" type="ORF">SAMN02745206_03293</name>
</gene>
<dbReference type="AlphaFoldDB" id="A0A1M5H6I3"/>
<accession>A0A1M5H6I3</accession>
<name>A0A1M5H6I3_9BACT</name>
<reference evidence="2" key="1">
    <citation type="submission" date="2016-11" db="EMBL/GenBank/DDBJ databases">
        <authorList>
            <person name="Varghese N."/>
            <person name="Submissions S."/>
        </authorList>
    </citation>
    <scope>NUCLEOTIDE SEQUENCE [LARGE SCALE GENOMIC DNA]</scope>
    <source>
        <strain evidence="2">DSM 9756</strain>
    </source>
</reference>
<keyword evidence="2" id="KW-1185">Reference proteome</keyword>
<evidence type="ECO:0000313" key="1">
    <source>
        <dbReference type="EMBL" id="SHG11503.1"/>
    </source>
</evidence>
<sequence length="89" mass="10279">IQGHLFVTVLAYHLLCVIQRTLRESGIRHHWATMRTHLSGQVRVTTSMVNDKEQAIHIRHTSEPEPVHVKIYNALGLPVRPLRRLTTIE</sequence>
<organism evidence="1 2">
    <name type="scientific">Desulfacinum infernum DSM 9756</name>
    <dbReference type="NCBI Taxonomy" id="1121391"/>
    <lineage>
        <taxon>Bacteria</taxon>
        <taxon>Pseudomonadati</taxon>
        <taxon>Thermodesulfobacteriota</taxon>
        <taxon>Syntrophobacteria</taxon>
        <taxon>Syntrophobacterales</taxon>
        <taxon>Syntrophobacteraceae</taxon>
        <taxon>Desulfacinum</taxon>
    </lineage>
</organism>
<dbReference type="Proteomes" id="UP000184076">
    <property type="component" value="Unassembled WGS sequence"/>
</dbReference>
<dbReference type="EMBL" id="FQVB01000042">
    <property type="protein sequence ID" value="SHG11503.1"/>
    <property type="molecule type" value="Genomic_DNA"/>
</dbReference>
<evidence type="ECO:0000313" key="2">
    <source>
        <dbReference type="Proteomes" id="UP000184076"/>
    </source>
</evidence>
<protein>
    <submittedName>
        <fullName evidence="1">Uncharacterized protein</fullName>
    </submittedName>
</protein>
<dbReference type="STRING" id="1121391.SAMN02745206_03293"/>
<proteinExistence type="predicted"/>